<evidence type="ECO:0000313" key="3">
    <source>
        <dbReference type="Proteomes" id="UP000631114"/>
    </source>
</evidence>
<dbReference type="PANTHER" id="PTHR15838">
    <property type="entry name" value="NUCLEOLAR PROTEIN OF 40 KDA"/>
    <property type="match status" value="1"/>
</dbReference>
<reference evidence="2 3" key="1">
    <citation type="submission" date="2020-10" db="EMBL/GenBank/DDBJ databases">
        <title>The Coptis chinensis genome and diversification of protoberbering-type alkaloids.</title>
        <authorList>
            <person name="Wang B."/>
            <person name="Shu S."/>
            <person name="Song C."/>
            <person name="Liu Y."/>
        </authorList>
    </citation>
    <scope>NUCLEOTIDE SEQUENCE [LARGE SCALE GENOMIC DNA]</scope>
    <source>
        <strain evidence="2">HL-2020</strain>
        <tissue evidence="2">Leaf</tissue>
    </source>
</reference>
<dbReference type="SUPFAM" id="SSF50249">
    <property type="entry name" value="Nucleic acid-binding proteins"/>
    <property type="match status" value="2"/>
</dbReference>
<dbReference type="OrthoDB" id="1918363at2759"/>
<dbReference type="Gene3D" id="2.40.50.140">
    <property type="entry name" value="Nucleic acid-binding proteins"/>
    <property type="match status" value="1"/>
</dbReference>
<dbReference type="InterPro" id="IPR003029">
    <property type="entry name" value="S1_domain"/>
</dbReference>
<proteinExistence type="predicted"/>
<dbReference type="GO" id="GO:0043489">
    <property type="term" value="P:RNA stabilization"/>
    <property type="evidence" value="ECO:0007669"/>
    <property type="project" value="TreeGrafter"/>
</dbReference>
<gene>
    <name evidence="2" type="ORF">IFM89_039342</name>
</gene>
<feature type="domain" description="S1 motif" evidence="1">
    <location>
        <begin position="173"/>
        <end position="241"/>
    </location>
</feature>
<keyword evidence="3" id="KW-1185">Reference proteome</keyword>
<dbReference type="PROSITE" id="PS50126">
    <property type="entry name" value="S1"/>
    <property type="match status" value="2"/>
</dbReference>
<dbReference type="GO" id="GO:0003723">
    <property type="term" value="F:RNA binding"/>
    <property type="evidence" value="ECO:0007669"/>
    <property type="project" value="TreeGrafter"/>
</dbReference>
<feature type="domain" description="S1 motif" evidence="1">
    <location>
        <begin position="252"/>
        <end position="321"/>
    </location>
</feature>
<evidence type="ECO:0000259" key="1">
    <source>
        <dbReference type="PROSITE" id="PS50126"/>
    </source>
</evidence>
<protein>
    <recommendedName>
        <fullName evidence="1">S1 motif domain-containing protein</fullName>
    </recommendedName>
</protein>
<dbReference type="EMBL" id="JADFTS010000006">
    <property type="protein sequence ID" value="KAF9603988.1"/>
    <property type="molecule type" value="Genomic_DNA"/>
</dbReference>
<dbReference type="InterPro" id="IPR012340">
    <property type="entry name" value="NA-bd_OB-fold"/>
</dbReference>
<name>A0A835HVE2_9MAGN</name>
<dbReference type="AlphaFoldDB" id="A0A835HVE2"/>
<dbReference type="SMART" id="SM00316">
    <property type="entry name" value="S1"/>
    <property type="match status" value="2"/>
</dbReference>
<dbReference type="Pfam" id="PF00575">
    <property type="entry name" value="S1"/>
    <property type="match status" value="2"/>
</dbReference>
<dbReference type="FunFam" id="2.40.50.140:FF:000354">
    <property type="entry name" value="ATP-dependent RNA helicase DHX8"/>
    <property type="match status" value="1"/>
</dbReference>
<dbReference type="CDD" id="cd04465">
    <property type="entry name" value="S1_RPS1_repeat_ec2_hs2"/>
    <property type="match status" value="1"/>
</dbReference>
<evidence type="ECO:0000313" key="2">
    <source>
        <dbReference type="EMBL" id="KAF9603988.1"/>
    </source>
</evidence>
<accession>A0A835HVE2</accession>
<dbReference type="Proteomes" id="UP000631114">
    <property type="component" value="Unassembled WGS sequence"/>
</dbReference>
<dbReference type="PANTHER" id="PTHR15838:SF3">
    <property type="entry name" value="PROTEIN PIGMENT DEFECTIVE 338, CHLOROPLASTIC"/>
    <property type="match status" value="1"/>
</dbReference>
<feature type="non-terminal residue" evidence="2">
    <location>
        <position position="1"/>
    </location>
</feature>
<sequence>TEVVTEPVKPERDEVLAPFLKFFSDRDDVEQVREDSEVVEEEKERLKKDVEVEYYEPKPGDFVVGVVVSGNGHKIDVNIGADLLGTMLTKEVLPLYDKELPYLLCDFGKDAEEFMVRGKIGVVFDEDAVNGEPVPGRPVVETGTILLLRFLGEHLVDDHCCPQGGSLDIKQLNEPIEVRITEWNTGGLLTRIEGLRAFLPKAELMNRVNNFTDLKENVGRQIYVQISRIDEASNDLILSERDAWDMMYLKEGTLLDGTVQKIFPYGAQVRIGDTNRSGLLHISNISRARINSVSDILTLDEEVKVLVVKSQFPDKISLSIADLESEPGLFLSNREKVFSEAEEMAKKYRRKLPAGAAVSTNRKLGPLPTDVLPFDDEEKLYANWKWFKFLDEAAK</sequence>
<comment type="caution">
    <text evidence="2">The sequence shown here is derived from an EMBL/GenBank/DDBJ whole genome shotgun (WGS) entry which is preliminary data.</text>
</comment>
<organism evidence="2 3">
    <name type="scientific">Coptis chinensis</name>
    <dbReference type="NCBI Taxonomy" id="261450"/>
    <lineage>
        <taxon>Eukaryota</taxon>
        <taxon>Viridiplantae</taxon>
        <taxon>Streptophyta</taxon>
        <taxon>Embryophyta</taxon>
        <taxon>Tracheophyta</taxon>
        <taxon>Spermatophyta</taxon>
        <taxon>Magnoliopsida</taxon>
        <taxon>Ranunculales</taxon>
        <taxon>Ranunculaceae</taxon>
        <taxon>Coptidoideae</taxon>
        <taxon>Coptis</taxon>
    </lineage>
</organism>